<feature type="transmembrane region" description="Helical" evidence="1">
    <location>
        <begin position="44"/>
        <end position="65"/>
    </location>
</feature>
<dbReference type="Proteomes" id="UP000541352">
    <property type="component" value="Unassembled WGS sequence"/>
</dbReference>
<dbReference type="RefSeq" id="WP_183979121.1">
    <property type="nucleotide sequence ID" value="NZ_JACIBY010000017.1"/>
</dbReference>
<accession>A0A7W5ZPT9</accession>
<evidence type="ECO:0000313" key="2">
    <source>
        <dbReference type="EMBL" id="MBB3841445.1"/>
    </source>
</evidence>
<proteinExistence type="predicted"/>
<gene>
    <name evidence="2" type="ORF">FHS57_005473</name>
</gene>
<dbReference type="EMBL" id="JACIBY010000017">
    <property type="protein sequence ID" value="MBB3841445.1"/>
    <property type="molecule type" value="Genomic_DNA"/>
</dbReference>
<keyword evidence="3" id="KW-1185">Reference proteome</keyword>
<name>A0A7W5ZPT9_9BACT</name>
<dbReference type="AlphaFoldDB" id="A0A7W5ZPT9"/>
<comment type="caution">
    <text evidence="2">The sequence shown here is derived from an EMBL/GenBank/DDBJ whole genome shotgun (WGS) entry which is preliminary data.</text>
</comment>
<evidence type="ECO:0000256" key="1">
    <source>
        <dbReference type="SAM" id="Phobius"/>
    </source>
</evidence>
<evidence type="ECO:0000313" key="3">
    <source>
        <dbReference type="Proteomes" id="UP000541352"/>
    </source>
</evidence>
<organism evidence="2 3">
    <name type="scientific">Runella defluvii</name>
    <dbReference type="NCBI Taxonomy" id="370973"/>
    <lineage>
        <taxon>Bacteria</taxon>
        <taxon>Pseudomonadati</taxon>
        <taxon>Bacteroidota</taxon>
        <taxon>Cytophagia</taxon>
        <taxon>Cytophagales</taxon>
        <taxon>Spirosomataceae</taxon>
        <taxon>Runella</taxon>
    </lineage>
</organism>
<reference evidence="2 3" key="1">
    <citation type="submission" date="2020-08" db="EMBL/GenBank/DDBJ databases">
        <title>Genomic Encyclopedia of Type Strains, Phase IV (KMG-IV): sequencing the most valuable type-strain genomes for metagenomic binning, comparative biology and taxonomic classification.</title>
        <authorList>
            <person name="Goeker M."/>
        </authorList>
    </citation>
    <scope>NUCLEOTIDE SEQUENCE [LARGE SCALE GENOMIC DNA]</scope>
    <source>
        <strain evidence="2 3">DSM 17976</strain>
    </source>
</reference>
<sequence length="167" mass="19560">MRLAFSRMRYSSRKTTFFSDTHTACFFSLLLRRHFTDSMIFKRYIALFLLVLVSIKTLLVPFVYLDFELRKDYIVQQLCENRFKPELHCDGKCYLAKQLHKVAENNASKEAQKHASFLKKIVEDTFEELTFTVEFPPHFIGINVPQSATSHFLLPEHDQVPIKPPIG</sequence>
<keyword evidence="1" id="KW-0472">Membrane</keyword>
<protein>
    <submittedName>
        <fullName evidence="2">Uncharacterized protein</fullName>
    </submittedName>
</protein>
<keyword evidence="1" id="KW-1133">Transmembrane helix</keyword>
<keyword evidence="1" id="KW-0812">Transmembrane</keyword>